<evidence type="ECO:0000313" key="8">
    <source>
        <dbReference type="Proteomes" id="UP000005945"/>
    </source>
</evidence>
<accession>A8SD04</accession>
<dbReference type="InterPro" id="IPR027417">
    <property type="entry name" value="P-loop_NTPase"/>
</dbReference>
<organism evidence="7 8">
    <name type="scientific">Faecalibacterium prausnitzii M21/2</name>
    <dbReference type="NCBI Taxonomy" id="411485"/>
    <lineage>
        <taxon>Bacteria</taxon>
        <taxon>Bacillati</taxon>
        <taxon>Bacillota</taxon>
        <taxon>Clostridia</taxon>
        <taxon>Eubacteriales</taxon>
        <taxon>Oscillospiraceae</taxon>
        <taxon>Faecalibacterium</taxon>
    </lineage>
</organism>
<dbReference type="Pfam" id="PF00271">
    <property type="entry name" value="Helicase_C"/>
    <property type="match status" value="1"/>
</dbReference>
<sequence>MAFTDLLIKNEYRSLSDDIPQSFYIPALKESVLYQRAVGFFSSSSFLAIREGIDALIENNGKIQLVISPKLSETDISDIEHGYEVRKIIERSLMREIMSTSDDEFGLKNLSYLAQLIAKNVLDIKVAVLASGNRYSMYHEKMGILTDSDGNQIAFSGSMNESDNAFYGNYEAIDVFCSWTDDHDKERVYQKSLAFKAIWEDFEPGIQTLEFPEAAKSKLLEYRNLHSESNHAIKTSQVQNFTETEDALEKDAIYLPDDFSPREYQIQAIKSWEQNGFCGIYDMATGTGKTLTALASIEHLFQKNKKRLAVIIVCPYQHLVEQWVEDIVRFGMKPIIGYSNSTQKNWKKALSRAVQSFELRVTDHFCFVTTNASFATKSVQDCISSLSEDTLLVVDEAHNIGSAHYRKNIPENIQFRLALSATIDRHNDAAGTDFLKNYFGKKCIVYSLEDAIQNGMLTPYRYYPVVCSLDAEELDEYLVLTNQIGKSIKKRNGKIHLTEFAKQLLIKRARVVAGAKSKLSALRNCILPYSKDNHILIYCGATSYKENDEANDSIRQIDVVADMLGNQLDMRVGRFTSMESSDERQQIRKTFAEGRQLQALVAIKCLDEGVNIPSIKTAFILASSTNPKEYIQRRGRVLRKFPGKEYAEIYDFITLPFTMESFLSQRSDVVASTKGLIVRELRRMMDFASIADNPSETSELIYKLKHAFNITEQDLQNMEVEEDAI</sequence>
<reference evidence="7 8" key="1">
    <citation type="submission" date="2007-09" db="EMBL/GenBank/DDBJ databases">
        <title>Draft genome sequence of Faecalibacterium prausnitzii M21/2.</title>
        <authorList>
            <person name="Sudarsanam P."/>
            <person name="Ley R."/>
            <person name="Guruge J."/>
            <person name="Turnbaugh P.J."/>
            <person name="Mahowald M."/>
            <person name="Liep D."/>
            <person name="Gordon J."/>
        </authorList>
    </citation>
    <scope>NUCLEOTIDE SEQUENCE [LARGE SCALE GENOMIC DNA]</scope>
    <source>
        <strain evidence="7 8">M21/2</strain>
    </source>
</reference>
<evidence type="ECO:0000256" key="1">
    <source>
        <dbReference type="ARBA" id="ARBA00022741"/>
    </source>
</evidence>
<gene>
    <name evidence="7" type="ORF">FAEPRAM212_01879</name>
</gene>
<dbReference type="SMART" id="SM00490">
    <property type="entry name" value="HELICc"/>
    <property type="match status" value="1"/>
</dbReference>
<comment type="caution">
    <text evidence="7">The sequence shown here is derived from an EMBL/GenBank/DDBJ whole genome shotgun (WGS) entry which is preliminary data.</text>
</comment>
<evidence type="ECO:0000259" key="5">
    <source>
        <dbReference type="PROSITE" id="PS51192"/>
    </source>
</evidence>
<dbReference type="GO" id="GO:0016787">
    <property type="term" value="F:hydrolase activity"/>
    <property type="evidence" value="ECO:0007669"/>
    <property type="project" value="UniProtKB-KW"/>
</dbReference>
<reference evidence="7 8" key="2">
    <citation type="submission" date="2007-09" db="EMBL/GenBank/DDBJ databases">
        <authorList>
            <person name="Fulton L."/>
            <person name="Clifton S."/>
            <person name="Fulton B."/>
            <person name="Xu J."/>
            <person name="Minx P."/>
            <person name="Pepin K.H."/>
            <person name="Johnson M."/>
            <person name="Thiruvilangam P."/>
            <person name="Bhonagiri V."/>
            <person name="Nash W.E."/>
            <person name="Mardis E.R."/>
            <person name="Wilson R.K."/>
        </authorList>
    </citation>
    <scope>NUCLEOTIDE SEQUENCE [LARGE SCALE GENOMIC DNA]</scope>
    <source>
        <strain evidence="7 8">M21/2</strain>
    </source>
</reference>
<dbReference type="HOGENOM" id="CLU_024175_0_0_9"/>
<dbReference type="GO" id="GO:0004386">
    <property type="term" value="F:helicase activity"/>
    <property type="evidence" value="ECO:0007669"/>
    <property type="project" value="UniProtKB-KW"/>
</dbReference>
<protein>
    <submittedName>
        <fullName evidence="7">Helicase C-terminal domain protein</fullName>
    </submittedName>
</protein>
<keyword evidence="4" id="KW-0067">ATP-binding</keyword>
<dbReference type="InterPro" id="IPR050615">
    <property type="entry name" value="ATP-dep_DNA_Helicase"/>
</dbReference>
<dbReference type="CDD" id="cd18785">
    <property type="entry name" value="SF2_C"/>
    <property type="match status" value="1"/>
</dbReference>
<dbReference type="PROSITE" id="PS51194">
    <property type="entry name" value="HELICASE_CTER"/>
    <property type="match status" value="1"/>
</dbReference>
<dbReference type="AlphaFoldDB" id="A8SD04"/>
<dbReference type="Pfam" id="PF04851">
    <property type="entry name" value="ResIII"/>
    <property type="match status" value="1"/>
</dbReference>
<keyword evidence="3 7" id="KW-0347">Helicase</keyword>
<evidence type="ECO:0000259" key="6">
    <source>
        <dbReference type="PROSITE" id="PS51194"/>
    </source>
</evidence>
<evidence type="ECO:0000256" key="3">
    <source>
        <dbReference type="ARBA" id="ARBA00022806"/>
    </source>
</evidence>
<keyword evidence="2" id="KW-0378">Hydrolase</keyword>
<dbReference type="GeneID" id="75068586"/>
<dbReference type="EMBL" id="ABED02000027">
    <property type="protein sequence ID" value="EDP21155.1"/>
    <property type="molecule type" value="Genomic_DNA"/>
</dbReference>
<dbReference type="RefSeq" id="WP_005924600.1">
    <property type="nucleotide sequence ID" value="NZ_DS483502.1"/>
</dbReference>
<name>A8SD04_9FIRM</name>
<dbReference type="PANTHER" id="PTHR11274:SF0">
    <property type="entry name" value="GENERAL TRANSCRIPTION AND DNA REPAIR FACTOR IIH HELICASE SUBUNIT XPB"/>
    <property type="match status" value="1"/>
</dbReference>
<dbReference type="InterPro" id="IPR001650">
    <property type="entry name" value="Helicase_C-like"/>
</dbReference>
<dbReference type="SUPFAM" id="SSF52540">
    <property type="entry name" value="P-loop containing nucleoside triphosphate hydrolases"/>
    <property type="match status" value="1"/>
</dbReference>
<evidence type="ECO:0000256" key="4">
    <source>
        <dbReference type="ARBA" id="ARBA00022840"/>
    </source>
</evidence>
<dbReference type="PROSITE" id="PS51192">
    <property type="entry name" value="HELICASE_ATP_BIND_1"/>
    <property type="match status" value="1"/>
</dbReference>
<dbReference type="Gene3D" id="3.40.50.300">
    <property type="entry name" value="P-loop containing nucleotide triphosphate hydrolases"/>
    <property type="match status" value="2"/>
</dbReference>
<dbReference type="GO" id="GO:0003677">
    <property type="term" value="F:DNA binding"/>
    <property type="evidence" value="ECO:0007669"/>
    <property type="project" value="InterPro"/>
</dbReference>
<dbReference type="Proteomes" id="UP000005945">
    <property type="component" value="Unassembled WGS sequence"/>
</dbReference>
<dbReference type="CDD" id="cd17926">
    <property type="entry name" value="DEXHc_RE"/>
    <property type="match status" value="1"/>
</dbReference>
<dbReference type="SMART" id="SM00487">
    <property type="entry name" value="DEXDc"/>
    <property type="match status" value="1"/>
</dbReference>
<evidence type="ECO:0000313" key="7">
    <source>
        <dbReference type="EMBL" id="EDP21155.1"/>
    </source>
</evidence>
<proteinExistence type="predicted"/>
<dbReference type="PANTHER" id="PTHR11274">
    <property type="entry name" value="RAD25/XP-B DNA REPAIR HELICASE"/>
    <property type="match status" value="1"/>
</dbReference>
<keyword evidence="1" id="KW-0547">Nucleotide-binding</keyword>
<dbReference type="CDD" id="cd09179">
    <property type="entry name" value="PLDc_N_DEXD_a"/>
    <property type="match status" value="1"/>
</dbReference>
<dbReference type="Gene3D" id="3.30.870.10">
    <property type="entry name" value="Endonuclease Chain A"/>
    <property type="match status" value="1"/>
</dbReference>
<feature type="domain" description="Helicase C-terminal" evidence="6">
    <location>
        <begin position="521"/>
        <end position="677"/>
    </location>
</feature>
<dbReference type="GO" id="GO:0005524">
    <property type="term" value="F:ATP binding"/>
    <property type="evidence" value="ECO:0007669"/>
    <property type="project" value="UniProtKB-KW"/>
</dbReference>
<evidence type="ECO:0000256" key="2">
    <source>
        <dbReference type="ARBA" id="ARBA00022801"/>
    </source>
</evidence>
<dbReference type="InterPro" id="IPR006935">
    <property type="entry name" value="Helicase/UvrB_N"/>
</dbReference>
<dbReference type="InterPro" id="IPR014001">
    <property type="entry name" value="Helicase_ATP-bd"/>
</dbReference>
<feature type="domain" description="Helicase ATP-binding" evidence="5">
    <location>
        <begin position="270"/>
        <end position="441"/>
    </location>
</feature>